<proteinExistence type="predicted"/>
<dbReference type="Gene3D" id="3.10.20.30">
    <property type="match status" value="1"/>
</dbReference>
<accession>A0A380Q320</accession>
<sequence length="87" mass="9885">MVKLTLPRQLMNYTNLTGDFISEATTIEQALDDLVQSHPMLKAQIYNQDRTLRNFVNIFVNEEMADDLRMPVLPHSRIQIIVAVAGG</sequence>
<dbReference type="InterPro" id="IPR003749">
    <property type="entry name" value="ThiS/MoaD-like"/>
</dbReference>
<gene>
    <name evidence="1" type="ORF">NCTC8580_00219</name>
</gene>
<dbReference type="EMBL" id="UHJC01000001">
    <property type="protein sequence ID" value="SUP80178.1"/>
    <property type="molecule type" value="Genomic_DNA"/>
</dbReference>
<dbReference type="Proteomes" id="UP000255087">
    <property type="component" value="Unassembled WGS sequence"/>
</dbReference>
<dbReference type="GeneID" id="96663246"/>
<dbReference type="SUPFAM" id="SSF54285">
    <property type="entry name" value="MoaD/ThiS"/>
    <property type="match status" value="1"/>
</dbReference>
<organism evidence="1 2">
    <name type="scientific">Yersinia pseudotuberculosis</name>
    <dbReference type="NCBI Taxonomy" id="633"/>
    <lineage>
        <taxon>Bacteria</taxon>
        <taxon>Pseudomonadati</taxon>
        <taxon>Pseudomonadota</taxon>
        <taxon>Gammaproteobacteria</taxon>
        <taxon>Enterobacterales</taxon>
        <taxon>Yersiniaceae</taxon>
        <taxon>Yersinia</taxon>
    </lineage>
</organism>
<dbReference type="Pfam" id="PF02597">
    <property type="entry name" value="ThiS"/>
    <property type="match status" value="1"/>
</dbReference>
<dbReference type="RefSeq" id="WP_025381771.1">
    <property type="nucleotide sequence ID" value="NZ_NCLF01000013.1"/>
</dbReference>
<dbReference type="InterPro" id="IPR012675">
    <property type="entry name" value="Beta-grasp_dom_sf"/>
</dbReference>
<evidence type="ECO:0000313" key="1">
    <source>
        <dbReference type="EMBL" id="SUP80178.1"/>
    </source>
</evidence>
<evidence type="ECO:0000313" key="2">
    <source>
        <dbReference type="Proteomes" id="UP000255087"/>
    </source>
</evidence>
<name>A0A380Q320_YERPU</name>
<dbReference type="InterPro" id="IPR016155">
    <property type="entry name" value="Mopterin_synth/thiamin_S_b"/>
</dbReference>
<reference evidence="1 2" key="1">
    <citation type="submission" date="2018-06" db="EMBL/GenBank/DDBJ databases">
        <authorList>
            <consortium name="Pathogen Informatics"/>
            <person name="Doyle S."/>
        </authorList>
    </citation>
    <scope>NUCLEOTIDE SEQUENCE [LARGE SCALE GENOMIC DNA]</scope>
    <source>
        <strain evidence="1 2">NCTC8580</strain>
    </source>
</reference>
<protein>
    <submittedName>
        <fullName evidence="1">ThiS family</fullName>
    </submittedName>
</protein>
<dbReference type="AlphaFoldDB" id="A0A380Q320"/>